<comment type="caution">
    <text evidence="2">The sequence shown here is derived from an EMBL/GenBank/DDBJ whole genome shotgun (WGS) entry which is preliminary data.</text>
</comment>
<protein>
    <submittedName>
        <fullName evidence="2">Uncharacterized protein</fullName>
    </submittedName>
</protein>
<proteinExistence type="predicted"/>
<evidence type="ECO:0000313" key="3">
    <source>
        <dbReference type="Proteomes" id="UP000615446"/>
    </source>
</evidence>
<sequence length="160" mass="19304">MTRFYNSFLIWTGRSEDLKQISDQSYQGVKLTKNQKIRPAHKGSLELSDYVSIVKIVMETGSYTEHLNSNLKRLLYTQGYQDHFLFEEFKYQWIWINKIGETKISIRNLCLLKMPVSYVRYIRPTAVRNVLERKKKVKRENETRGYRKEENKRREQKETD</sequence>
<name>A0A8H3LPJ7_9GLOM</name>
<feature type="region of interest" description="Disordered" evidence="1">
    <location>
        <begin position="138"/>
        <end position="160"/>
    </location>
</feature>
<dbReference type="AlphaFoldDB" id="A0A8H3LPJ7"/>
<accession>A0A8H3LPJ7</accession>
<dbReference type="EMBL" id="BLAL01000215">
    <property type="protein sequence ID" value="GES92483.1"/>
    <property type="molecule type" value="Genomic_DNA"/>
</dbReference>
<dbReference type="Proteomes" id="UP000615446">
    <property type="component" value="Unassembled WGS sequence"/>
</dbReference>
<organism evidence="2 3">
    <name type="scientific">Rhizophagus clarus</name>
    <dbReference type="NCBI Taxonomy" id="94130"/>
    <lineage>
        <taxon>Eukaryota</taxon>
        <taxon>Fungi</taxon>
        <taxon>Fungi incertae sedis</taxon>
        <taxon>Mucoromycota</taxon>
        <taxon>Glomeromycotina</taxon>
        <taxon>Glomeromycetes</taxon>
        <taxon>Glomerales</taxon>
        <taxon>Glomeraceae</taxon>
        <taxon>Rhizophagus</taxon>
    </lineage>
</organism>
<reference evidence="2" key="1">
    <citation type="submission" date="2019-10" db="EMBL/GenBank/DDBJ databases">
        <title>Conservation and host-specific expression of non-tandemly repeated heterogenous ribosome RNA gene in arbuscular mycorrhizal fungi.</title>
        <authorList>
            <person name="Maeda T."/>
            <person name="Kobayashi Y."/>
            <person name="Nakagawa T."/>
            <person name="Ezawa T."/>
            <person name="Yamaguchi K."/>
            <person name="Bino T."/>
            <person name="Nishimoto Y."/>
            <person name="Shigenobu S."/>
            <person name="Kawaguchi M."/>
        </authorList>
    </citation>
    <scope>NUCLEOTIDE SEQUENCE</scope>
    <source>
        <strain evidence="2">HR1</strain>
    </source>
</reference>
<feature type="compositionally biased region" description="Basic and acidic residues" evidence="1">
    <location>
        <begin position="139"/>
        <end position="160"/>
    </location>
</feature>
<evidence type="ECO:0000313" key="2">
    <source>
        <dbReference type="EMBL" id="GES92483.1"/>
    </source>
</evidence>
<evidence type="ECO:0000256" key="1">
    <source>
        <dbReference type="SAM" id="MobiDB-lite"/>
    </source>
</evidence>
<gene>
    <name evidence="2" type="ORF">RCL2_001926000</name>
</gene>